<dbReference type="Proteomes" id="UP000002282">
    <property type="component" value="Chromosome 3L"/>
</dbReference>
<feature type="compositionally biased region" description="Polar residues" evidence="1">
    <location>
        <begin position="144"/>
        <end position="157"/>
    </location>
</feature>
<name>A0A0R1DZV0_DROYA</name>
<dbReference type="EMBL" id="CM000159">
    <property type="protein sequence ID" value="KRK00897.1"/>
    <property type="molecule type" value="Genomic_DNA"/>
</dbReference>
<accession>A0A0R1DZV0</accession>
<feature type="compositionally biased region" description="Low complexity" evidence="1">
    <location>
        <begin position="124"/>
        <end position="143"/>
    </location>
</feature>
<dbReference type="KEGG" id="dya:Dyak_GE27843"/>
<proteinExistence type="predicted"/>
<gene>
    <name evidence="2" type="primary">Dyak\GE27843</name>
    <name evidence="2" type="synonym">GE27843</name>
    <name evidence="2" type="ORF">Dyak_GE27843</name>
</gene>
<protein>
    <submittedName>
        <fullName evidence="2">Uncharacterized protein</fullName>
    </submittedName>
</protein>
<feature type="region of interest" description="Disordered" evidence="1">
    <location>
        <begin position="124"/>
        <end position="174"/>
    </location>
</feature>
<dbReference type="AlphaFoldDB" id="A0A0R1DZV0"/>
<organism evidence="2 3">
    <name type="scientific">Drosophila yakuba</name>
    <name type="common">Fruit fly</name>
    <dbReference type="NCBI Taxonomy" id="7245"/>
    <lineage>
        <taxon>Eukaryota</taxon>
        <taxon>Metazoa</taxon>
        <taxon>Ecdysozoa</taxon>
        <taxon>Arthropoda</taxon>
        <taxon>Hexapoda</taxon>
        <taxon>Insecta</taxon>
        <taxon>Pterygota</taxon>
        <taxon>Neoptera</taxon>
        <taxon>Endopterygota</taxon>
        <taxon>Diptera</taxon>
        <taxon>Brachycera</taxon>
        <taxon>Muscomorpha</taxon>
        <taxon>Ephydroidea</taxon>
        <taxon>Drosophilidae</taxon>
        <taxon>Drosophila</taxon>
        <taxon>Sophophora</taxon>
    </lineage>
</organism>
<feature type="compositionally biased region" description="Basic residues" evidence="1">
    <location>
        <begin position="161"/>
        <end position="174"/>
    </location>
</feature>
<keyword evidence="3" id="KW-1185">Reference proteome</keyword>
<evidence type="ECO:0000313" key="2">
    <source>
        <dbReference type="EMBL" id="KRK00897.1"/>
    </source>
</evidence>
<reference evidence="2 3" key="1">
    <citation type="journal article" date="2007" name="Nature">
        <title>Evolution of genes and genomes on the Drosophila phylogeny.</title>
        <authorList>
            <consortium name="Drosophila 12 Genomes Consortium"/>
            <person name="Clark A.G."/>
            <person name="Eisen M.B."/>
            <person name="Smith D.R."/>
            <person name="Bergman C.M."/>
            <person name="Oliver B."/>
            <person name="Markow T.A."/>
            <person name="Kaufman T.C."/>
            <person name="Kellis M."/>
            <person name="Gelbart W."/>
            <person name="Iyer V.N."/>
            <person name="Pollard D.A."/>
            <person name="Sackton T.B."/>
            <person name="Larracuente A.M."/>
            <person name="Singh N.D."/>
            <person name="Abad J.P."/>
            <person name="Abt D.N."/>
            <person name="Adryan B."/>
            <person name="Aguade M."/>
            <person name="Akashi H."/>
            <person name="Anderson W.W."/>
            <person name="Aquadro C.F."/>
            <person name="Ardell D.H."/>
            <person name="Arguello R."/>
            <person name="Artieri C.G."/>
            <person name="Barbash D.A."/>
            <person name="Barker D."/>
            <person name="Barsanti P."/>
            <person name="Batterham P."/>
            <person name="Batzoglou S."/>
            <person name="Begun D."/>
            <person name="Bhutkar A."/>
            <person name="Blanco E."/>
            <person name="Bosak S.A."/>
            <person name="Bradley R.K."/>
            <person name="Brand A.D."/>
            <person name="Brent M.R."/>
            <person name="Brooks A.N."/>
            <person name="Brown R.H."/>
            <person name="Butlin R.K."/>
            <person name="Caggese C."/>
            <person name="Calvi B.R."/>
            <person name="Bernardo de Carvalho A."/>
            <person name="Caspi A."/>
            <person name="Castrezana S."/>
            <person name="Celniker S.E."/>
            <person name="Chang J.L."/>
            <person name="Chapple C."/>
            <person name="Chatterji S."/>
            <person name="Chinwalla A."/>
            <person name="Civetta A."/>
            <person name="Clifton S.W."/>
            <person name="Comeron J.M."/>
            <person name="Costello J.C."/>
            <person name="Coyne J.A."/>
            <person name="Daub J."/>
            <person name="David R.G."/>
            <person name="Delcher A.L."/>
            <person name="Delehaunty K."/>
            <person name="Do C.B."/>
            <person name="Ebling H."/>
            <person name="Edwards K."/>
            <person name="Eickbush T."/>
            <person name="Evans J.D."/>
            <person name="Filipski A."/>
            <person name="Findeiss S."/>
            <person name="Freyhult E."/>
            <person name="Fulton L."/>
            <person name="Fulton R."/>
            <person name="Garcia A.C."/>
            <person name="Gardiner A."/>
            <person name="Garfield D.A."/>
            <person name="Garvin B.E."/>
            <person name="Gibson G."/>
            <person name="Gilbert D."/>
            <person name="Gnerre S."/>
            <person name="Godfrey J."/>
            <person name="Good R."/>
            <person name="Gotea V."/>
            <person name="Gravely B."/>
            <person name="Greenberg A.J."/>
            <person name="Griffiths-Jones S."/>
            <person name="Gross S."/>
            <person name="Guigo R."/>
            <person name="Gustafson E.A."/>
            <person name="Haerty W."/>
            <person name="Hahn M.W."/>
            <person name="Halligan D.L."/>
            <person name="Halpern A.L."/>
            <person name="Halter G.M."/>
            <person name="Han M.V."/>
            <person name="Heger A."/>
            <person name="Hillier L."/>
            <person name="Hinrichs A.S."/>
            <person name="Holmes I."/>
            <person name="Hoskins R.A."/>
            <person name="Hubisz M.J."/>
            <person name="Hultmark D."/>
            <person name="Huntley M.A."/>
            <person name="Jaffe D.B."/>
            <person name="Jagadeeshan S."/>
            <person name="Jeck W.R."/>
            <person name="Johnson J."/>
            <person name="Jones C.D."/>
            <person name="Jordan W.C."/>
            <person name="Karpen G.H."/>
            <person name="Kataoka E."/>
            <person name="Keightley P.D."/>
            <person name="Kheradpour P."/>
            <person name="Kirkness E.F."/>
            <person name="Koerich L.B."/>
            <person name="Kristiansen K."/>
            <person name="Kudrna D."/>
            <person name="Kulathinal R.J."/>
            <person name="Kumar S."/>
            <person name="Kwok R."/>
            <person name="Lander E."/>
            <person name="Langley C.H."/>
            <person name="Lapoint R."/>
            <person name="Lazzaro B.P."/>
            <person name="Lee S.J."/>
            <person name="Levesque L."/>
            <person name="Li R."/>
            <person name="Lin C.F."/>
            <person name="Lin M.F."/>
            <person name="Lindblad-Toh K."/>
            <person name="Llopart A."/>
            <person name="Long M."/>
            <person name="Low L."/>
            <person name="Lozovsky E."/>
            <person name="Lu J."/>
            <person name="Luo M."/>
            <person name="Machado C.A."/>
            <person name="Makalowski W."/>
            <person name="Marzo M."/>
            <person name="Matsuda M."/>
            <person name="Matzkin L."/>
            <person name="McAllister B."/>
            <person name="McBride C.S."/>
            <person name="McKernan B."/>
            <person name="McKernan K."/>
            <person name="Mendez-Lago M."/>
            <person name="Minx P."/>
            <person name="Mollenhauer M.U."/>
            <person name="Montooth K."/>
            <person name="Mount S.M."/>
            <person name="Mu X."/>
            <person name="Myers E."/>
            <person name="Negre B."/>
            <person name="Newfeld S."/>
            <person name="Nielsen R."/>
            <person name="Noor M.A."/>
            <person name="O'Grady P."/>
            <person name="Pachter L."/>
            <person name="Papaceit M."/>
            <person name="Parisi M.J."/>
            <person name="Parisi M."/>
            <person name="Parts L."/>
            <person name="Pedersen J.S."/>
            <person name="Pesole G."/>
            <person name="Phillippy A.M."/>
            <person name="Ponting C.P."/>
            <person name="Pop M."/>
            <person name="Porcelli D."/>
            <person name="Powell J.R."/>
            <person name="Prohaska S."/>
            <person name="Pruitt K."/>
            <person name="Puig M."/>
            <person name="Quesneville H."/>
            <person name="Ram K.R."/>
            <person name="Rand D."/>
            <person name="Rasmussen M.D."/>
            <person name="Reed L.K."/>
            <person name="Reenan R."/>
            <person name="Reily A."/>
            <person name="Remington K.A."/>
            <person name="Rieger T.T."/>
            <person name="Ritchie M.G."/>
            <person name="Robin C."/>
            <person name="Rogers Y.H."/>
            <person name="Rohde C."/>
            <person name="Rozas J."/>
            <person name="Rubenfield M.J."/>
            <person name="Ruiz A."/>
            <person name="Russo S."/>
            <person name="Salzberg S.L."/>
            <person name="Sanchez-Gracia A."/>
            <person name="Saranga D.J."/>
            <person name="Sato H."/>
            <person name="Schaeffer S.W."/>
            <person name="Schatz M.C."/>
            <person name="Schlenke T."/>
            <person name="Schwartz R."/>
            <person name="Segarra C."/>
            <person name="Singh R.S."/>
            <person name="Sirot L."/>
            <person name="Sirota M."/>
            <person name="Sisneros N.B."/>
            <person name="Smith C.D."/>
            <person name="Smith T.F."/>
            <person name="Spieth J."/>
            <person name="Stage D.E."/>
            <person name="Stark A."/>
            <person name="Stephan W."/>
            <person name="Strausberg R.L."/>
            <person name="Strempel S."/>
            <person name="Sturgill D."/>
            <person name="Sutton G."/>
            <person name="Sutton G.G."/>
            <person name="Tao W."/>
            <person name="Teichmann S."/>
            <person name="Tobari Y.N."/>
            <person name="Tomimura Y."/>
            <person name="Tsolas J.M."/>
            <person name="Valente V.L."/>
            <person name="Venter E."/>
            <person name="Venter J.C."/>
            <person name="Vicario S."/>
            <person name="Vieira F.G."/>
            <person name="Vilella A.J."/>
            <person name="Villasante A."/>
            <person name="Walenz B."/>
            <person name="Wang J."/>
            <person name="Wasserman M."/>
            <person name="Watts T."/>
            <person name="Wilson D."/>
            <person name="Wilson R.K."/>
            <person name="Wing R.A."/>
            <person name="Wolfner M.F."/>
            <person name="Wong A."/>
            <person name="Wong G.K."/>
            <person name="Wu C.I."/>
            <person name="Wu G."/>
            <person name="Yamamoto D."/>
            <person name="Yang H.P."/>
            <person name="Yang S.P."/>
            <person name="Yorke J.A."/>
            <person name="Yoshida K."/>
            <person name="Zdobnov E."/>
            <person name="Zhang P."/>
            <person name="Zhang Y."/>
            <person name="Zimin A.V."/>
            <person name="Baldwin J."/>
            <person name="Abdouelleil A."/>
            <person name="Abdulkadir J."/>
            <person name="Abebe A."/>
            <person name="Abera B."/>
            <person name="Abreu J."/>
            <person name="Acer S.C."/>
            <person name="Aftuck L."/>
            <person name="Alexander A."/>
            <person name="An P."/>
            <person name="Anderson E."/>
            <person name="Anderson S."/>
            <person name="Arachi H."/>
            <person name="Azer M."/>
            <person name="Bachantsang P."/>
            <person name="Barry A."/>
            <person name="Bayul T."/>
            <person name="Berlin A."/>
            <person name="Bessette D."/>
            <person name="Bloom T."/>
            <person name="Blye J."/>
            <person name="Boguslavskiy L."/>
            <person name="Bonnet C."/>
            <person name="Boukhgalter B."/>
            <person name="Bourzgui I."/>
            <person name="Brown A."/>
            <person name="Cahill P."/>
            <person name="Channer S."/>
            <person name="Cheshatsang Y."/>
            <person name="Chuda L."/>
            <person name="Citroen M."/>
            <person name="Collymore A."/>
            <person name="Cooke P."/>
            <person name="Costello M."/>
            <person name="D'Aco K."/>
            <person name="Daza R."/>
            <person name="De Haan G."/>
            <person name="DeGray S."/>
            <person name="DeMaso C."/>
            <person name="Dhargay N."/>
            <person name="Dooley K."/>
            <person name="Dooley E."/>
            <person name="Doricent M."/>
            <person name="Dorje P."/>
            <person name="Dorjee K."/>
            <person name="Dupes A."/>
            <person name="Elong R."/>
            <person name="Falk J."/>
            <person name="Farina A."/>
            <person name="Faro S."/>
            <person name="Ferguson D."/>
            <person name="Fisher S."/>
            <person name="Foley C.D."/>
            <person name="Franke A."/>
            <person name="Friedrich D."/>
            <person name="Gadbois L."/>
            <person name="Gearin G."/>
            <person name="Gearin C.R."/>
            <person name="Giannoukos G."/>
            <person name="Goode T."/>
            <person name="Graham J."/>
            <person name="Grandbois E."/>
            <person name="Grewal S."/>
            <person name="Gyaltsen K."/>
            <person name="Hafez N."/>
            <person name="Hagos B."/>
            <person name="Hall J."/>
            <person name="Henson C."/>
            <person name="Hollinger A."/>
            <person name="Honan T."/>
            <person name="Huard M.D."/>
            <person name="Hughes L."/>
            <person name="Hurhula B."/>
            <person name="Husby M.E."/>
            <person name="Kamat A."/>
            <person name="Kanga B."/>
            <person name="Kashin S."/>
            <person name="Khazanovich D."/>
            <person name="Kisner P."/>
            <person name="Lance K."/>
            <person name="Lara M."/>
            <person name="Lee W."/>
            <person name="Lennon N."/>
            <person name="Letendre F."/>
            <person name="LeVine R."/>
            <person name="Lipovsky A."/>
            <person name="Liu X."/>
            <person name="Liu J."/>
            <person name="Liu S."/>
            <person name="Lokyitsang T."/>
            <person name="Lokyitsang Y."/>
            <person name="Lubonja R."/>
            <person name="Lui A."/>
            <person name="MacDonald P."/>
            <person name="Magnisalis V."/>
            <person name="Maru K."/>
            <person name="Matthews C."/>
            <person name="McCusker W."/>
            <person name="McDonough S."/>
            <person name="Mehta T."/>
            <person name="Meldrim J."/>
            <person name="Meneus L."/>
            <person name="Mihai O."/>
            <person name="Mihalev A."/>
            <person name="Mihova T."/>
            <person name="Mittelman R."/>
            <person name="Mlenga V."/>
            <person name="Montmayeur A."/>
            <person name="Mulrain L."/>
            <person name="Navidi A."/>
            <person name="Naylor J."/>
            <person name="Negash T."/>
            <person name="Nguyen T."/>
            <person name="Nguyen N."/>
            <person name="Nicol R."/>
            <person name="Norbu C."/>
            <person name="Norbu N."/>
            <person name="Novod N."/>
            <person name="O'Neill B."/>
            <person name="Osman S."/>
            <person name="Markiewicz E."/>
            <person name="Oyono O.L."/>
            <person name="Patti C."/>
            <person name="Phunkhang P."/>
            <person name="Pierre F."/>
            <person name="Priest M."/>
            <person name="Raghuraman S."/>
            <person name="Rege F."/>
            <person name="Reyes R."/>
            <person name="Rise C."/>
            <person name="Rogov P."/>
            <person name="Ross K."/>
            <person name="Ryan E."/>
            <person name="Settipalli S."/>
            <person name="Shea T."/>
            <person name="Sherpa N."/>
            <person name="Shi L."/>
            <person name="Shih D."/>
            <person name="Sparrow T."/>
            <person name="Spaulding J."/>
            <person name="Stalker J."/>
            <person name="Stange-Thomann N."/>
            <person name="Stavropoulos S."/>
            <person name="Stone C."/>
            <person name="Strader C."/>
            <person name="Tesfaye S."/>
            <person name="Thomson T."/>
            <person name="Thoulutsang Y."/>
            <person name="Thoulutsang D."/>
            <person name="Topham K."/>
            <person name="Topping I."/>
            <person name="Tsamla T."/>
            <person name="Vassiliev H."/>
            <person name="Vo A."/>
            <person name="Wangchuk T."/>
            <person name="Wangdi T."/>
            <person name="Weiand M."/>
            <person name="Wilkinson J."/>
            <person name="Wilson A."/>
            <person name="Yadav S."/>
            <person name="Young G."/>
            <person name="Yu Q."/>
            <person name="Zembek L."/>
            <person name="Zhong D."/>
            <person name="Zimmer A."/>
            <person name="Zwirko Z."/>
            <person name="Jaffe D.B."/>
            <person name="Alvarez P."/>
            <person name="Brockman W."/>
            <person name="Butler J."/>
            <person name="Chin C."/>
            <person name="Gnerre S."/>
            <person name="Grabherr M."/>
            <person name="Kleber M."/>
            <person name="Mauceli E."/>
            <person name="MacCallum I."/>
        </authorList>
    </citation>
    <scope>NUCLEOTIDE SEQUENCE [LARGE SCALE GENOMIC DNA]</scope>
    <source>
        <strain evidence="3">Tai18E2 / Tucson 14021-0261.01</strain>
    </source>
</reference>
<reference evidence="2 3" key="2">
    <citation type="journal article" date="2007" name="PLoS Biol.">
        <title>Principles of genome evolution in the Drosophila melanogaster species group.</title>
        <authorList>
            <person name="Ranz J.M."/>
            <person name="Maurin D."/>
            <person name="Chan Y.S."/>
            <person name="von Grotthuss M."/>
            <person name="Hillier L.W."/>
            <person name="Roote J."/>
            <person name="Ashburner M."/>
            <person name="Bergman C.M."/>
        </authorList>
    </citation>
    <scope>NUCLEOTIDE SEQUENCE [LARGE SCALE GENOMIC DNA]</scope>
    <source>
        <strain evidence="3">Tai18E2 / Tucson 14021-0261.01</strain>
    </source>
</reference>
<sequence length="174" mass="18672">MHSAAEFRVPREVAATKLEGLASLAQSRNSSAANPHPGLRLVMVMVMGMGIPGAMSCIPYSRIPYPGQVGSGDECGIIACCFCQWHCHTTADVVGRKHAAANEWAWDSAGLHTAYAVLRTQCSTTSSSSTSSSTVLDSNGSSSHTSNCNQHLGNKQLRQNERKRKKLGHGRIYL</sequence>
<evidence type="ECO:0000313" key="3">
    <source>
        <dbReference type="Proteomes" id="UP000002282"/>
    </source>
</evidence>
<evidence type="ECO:0000256" key="1">
    <source>
        <dbReference type="SAM" id="MobiDB-lite"/>
    </source>
</evidence>